<dbReference type="InterPro" id="IPR023286">
    <property type="entry name" value="ABATE_dom_sf"/>
</dbReference>
<dbReference type="InterPro" id="IPR010852">
    <property type="entry name" value="ABATE"/>
</dbReference>
<dbReference type="Proteomes" id="UP000316298">
    <property type="component" value="Unassembled WGS sequence"/>
</dbReference>
<feature type="domain" description="Zinc finger CGNR" evidence="1">
    <location>
        <begin position="157"/>
        <end position="198"/>
    </location>
</feature>
<dbReference type="InterPro" id="IPR021005">
    <property type="entry name" value="Znf_CGNR"/>
</dbReference>
<sequence length="205" mass="22630">METPELPAGIRELPVVGGDLALDFANTVDDPLGPERHDHIADYHGLLWWSLRVGILTEQDADRLLLRAAPRRTAPVLRRAHQLRTAINLAAGAVADGSVGVDVLPGWGVLRGVAGEALGECELVQLRPVWGFEAVESPLWPVGLAAYELLTGPRARRIKRCAGCPWLFLDQSKNGSRRWCSMDICGTDEKMRRYVARRAARRTHT</sequence>
<dbReference type="Pfam" id="PF07336">
    <property type="entry name" value="ABATE"/>
    <property type="match status" value="1"/>
</dbReference>
<proteinExistence type="predicted"/>
<reference evidence="2 3" key="1">
    <citation type="submission" date="2019-06" db="EMBL/GenBank/DDBJ databases">
        <title>Sequencing the genomes of 1000 actinobacteria strains.</title>
        <authorList>
            <person name="Klenk H.-P."/>
        </authorList>
    </citation>
    <scope>NUCLEOTIDE SEQUENCE [LARGE SCALE GENOMIC DNA]</scope>
    <source>
        <strain evidence="2 3">DSM 17305</strain>
    </source>
</reference>
<evidence type="ECO:0000313" key="3">
    <source>
        <dbReference type="Proteomes" id="UP000316298"/>
    </source>
</evidence>
<dbReference type="AlphaFoldDB" id="A0A542E7R7"/>
<dbReference type="RefSeq" id="WP_185759383.1">
    <property type="nucleotide sequence ID" value="NZ_BAAAKA010000025.1"/>
</dbReference>
<dbReference type="SUPFAM" id="SSF160904">
    <property type="entry name" value="Jann2411-like"/>
    <property type="match status" value="1"/>
</dbReference>
<evidence type="ECO:0000259" key="1">
    <source>
        <dbReference type="Pfam" id="PF11706"/>
    </source>
</evidence>
<protein>
    <submittedName>
        <fullName evidence="2">Putative RNA-binding Zn ribbon-like protein</fullName>
    </submittedName>
</protein>
<keyword evidence="3" id="KW-1185">Reference proteome</keyword>
<accession>A0A542E7R7</accession>
<organism evidence="2 3">
    <name type="scientific">Kribbella jejuensis</name>
    <dbReference type="NCBI Taxonomy" id="236068"/>
    <lineage>
        <taxon>Bacteria</taxon>
        <taxon>Bacillati</taxon>
        <taxon>Actinomycetota</taxon>
        <taxon>Actinomycetes</taxon>
        <taxon>Propionibacteriales</taxon>
        <taxon>Kribbellaceae</taxon>
        <taxon>Kribbella</taxon>
    </lineage>
</organism>
<dbReference type="Gene3D" id="1.10.3300.10">
    <property type="entry name" value="Jann2411-like domain"/>
    <property type="match status" value="1"/>
</dbReference>
<gene>
    <name evidence="2" type="ORF">FB475_4302</name>
</gene>
<comment type="caution">
    <text evidence="2">The sequence shown here is derived from an EMBL/GenBank/DDBJ whole genome shotgun (WGS) entry which is preliminary data.</text>
</comment>
<evidence type="ECO:0000313" key="2">
    <source>
        <dbReference type="EMBL" id="TQJ11388.1"/>
    </source>
</evidence>
<dbReference type="EMBL" id="VFMM01000002">
    <property type="protein sequence ID" value="TQJ11388.1"/>
    <property type="molecule type" value="Genomic_DNA"/>
</dbReference>
<name>A0A542E7R7_9ACTN</name>
<dbReference type="PANTHER" id="PTHR35525:SF3">
    <property type="entry name" value="BLL6575 PROTEIN"/>
    <property type="match status" value="1"/>
</dbReference>
<dbReference type="PANTHER" id="PTHR35525">
    <property type="entry name" value="BLL6575 PROTEIN"/>
    <property type="match status" value="1"/>
</dbReference>
<dbReference type="Pfam" id="PF11706">
    <property type="entry name" value="zf-CGNR"/>
    <property type="match status" value="1"/>
</dbReference>